<name>A0A243GQ97_BACTF</name>
<sequence>MKKNGIRLFIILTLILLGGCSMNNKTNEEKEIVAKAEEVTIKYFKETEGLDVTITDHKFGQKDFQTILISGYVTNDKSKKFTASVQYANDYHIGSISASNNLNFKH</sequence>
<dbReference type="RefSeq" id="WP_060629847.1">
    <property type="nucleotide sequence ID" value="NZ_NFEL01000038.1"/>
</dbReference>
<organism evidence="1 2">
    <name type="scientific">Bacillus thuringiensis subsp. finitimus</name>
    <dbReference type="NCBI Taxonomy" id="29337"/>
    <lineage>
        <taxon>Bacteria</taxon>
        <taxon>Bacillati</taxon>
        <taxon>Bacillota</taxon>
        <taxon>Bacilli</taxon>
        <taxon>Bacillales</taxon>
        <taxon>Bacillaceae</taxon>
        <taxon>Bacillus</taxon>
        <taxon>Bacillus cereus group</taxon>
    </lineage>
</organism>
<reference evidence="1 2" key="1">
    <citation type="submission" date="2016-10" db="EMBL/GenBank/DDBJ databases">
        <title>Comparative genomics of Bacillus thuringiensis reveals a path to pathogens against multiple invertebrate hosts.</title>
        <authorList>
            <person name="Zheng J."/>
            <person name="Gao Q."/>
            <person name="Liu H."/>
            <person name="Peng D."/>
            <person name="Ruan L."/>
            <person name="Sun M."/>
        </authorList>
    </citation>
    <scope>NUCLEOTIDE SEQUENCE [LARGE SCALE GENOMIC DNA]</scope>
    <source>
        <strain evidence="1">CTC</strain>
    </source>
</reference>
<evidence type="ECO:0000313" key="2">
    <source>
        <dbReference type="Proteomes" id="UP000195030"/>
    </source>
</evidence>
<dbReference type="EMBL" id="NFEL01000038">
    <property type="protein sequence ID" value="OUA09900.1"/>
    <property type="molecule type" value="Genomic_DNA"/>
</dbReference>
<accession>A0A243GQ97</accession>
<proteinExistence type="predicted"/>
<comment type="caution">
    <text evidence="1">The sequence shown here is derived from an EMBL/GenBank/DDBJ whole genome shotgun (WGS) entry which is preliminary data.</text>
</comment>
<dbReference type="PROSITE" id="PS51257">
    <property type="entry name" value="PROKAR_LIPOPROTEIN"/>
    <property type="match status" value="1"/>
</dbReference>
<dbReference type="AlphaFoldDB" id="A0A243GQ97"/>
<evidence type="ECO:0000313" key="1">
    <source>
        <dbReference type="EMBL" id="OUA09900.1"/>
    </source>
</evidence>
<protein>
    <submittedName>
        <fullName evidence="1">DUF1433 domain-containing protein</fullName>
    </submittedName>
</protein>
<dbReference type="Proteomes" id="UP000195030">
    <property type="component" value="Unassembled WGS sequence"/>
</dbReference>
<gene>
    <name evidence="1" type="ORF">BK772_08195</name>
</gene>